<feature type="compositionally biased region" description="Gly residues" evidence="9">
    <location>
        <begin position="187"/>
        <end position="196"/>
    </location>
</feature>
<evidence type="ECO:0000259" key="11">
    <source>
        <dbReference type="PROSITE" id="PS51503"/>
    </source>
</evidence>
<comment type="similarity">
    <text evidence="3">Belongs to the RCF1 family.</text>
</comment>
<evidence type="ECO:0000256" key="10">
    <source>
        <dbReference type="SAM" id="Phobius"/>
    </source>
</evidence>
<comment type="subcellular location">
    <subcellularLocation>
        <location evidence="2">Mitochondrion membrane</location>
    </subcellularLocation>
</comment>
<dbReference type="PANTHER" id="PTHR12297">
    <property type="entry name" value="HYPOXIA-INDUCBILE GENE 1 HIG1 -RELATED"/>
    <property type="match status" value="1"/>
</dbReference>
<proteinExistence type="inferred from homology"/>
<evidence type="ECO:0000256" key="2">
    <source>
        <dbReference type="ARBA" id="ARBA00004325"/>
    </source>
</evidence>
<dbReference type="InterPro" id="IPR050355">
    <property type="entry name" value="RCF1"/>
</dbReference>
<evidence type="ECO:0000256" key="1">
    <source>
        <dbReference type="ARBA" id="ARBA00002584"/>
    </source>
</evidence>
<dbReference type="Proteomes" id="UP000308549">
    <property type="component" value="Unassembled WGS sequence"/>
</dbReference>
<feature type="domain" description="HIG1" evidence="11">
    <location>
        <begin position="12"/>
        <end position="103"/>
    </location>
</feature>
<dbReference type="InterPro" id="IPR007667">
    <property type="entry name" value="Hypoxia_induced_domain"/>
</dbReference>
<feature type="compositionally biased region" description="Basic and acidic residues" evidence="9">
    <location>
        <begin position="165"/>
        <end position="183"/>
    </location>
</feature>
<feature type="region of interest" description="Disordered" evidence="9">
    <location>
        <begin position="1"/>
        <end position="20"/>
    </location>
</feature>
<protein>
    <recommendedName>
        <fullName evidence="11">HIG1 domain-containing protein</fullName>
    </recommendedName>
</protein>
<comment type="function">
    <text evidence="1">Cytochrome c oxidase subunit which plays a role in assembly of respiratory supercomplexes.</text>
</comment>
<dbReference type="OrthoDB" id="6604018at2759"/>
<evidence type="ECO:0000256" key="4">
    <source>
        <dbReference type="ARBA" id="ARBA00011565"/>
    </source>
</evidence>
<gene>
    <name evidence="12" type="ORF">B0A50_01679</name>
</gene>
<feature type="compositionally biased region" description="Gly residues" evidence="9">
    <location>
        <begin position="152"/>
        <end position="161"/>
    </location>
</feature>
<evidence type="ECO:0000256" key="7">
    <source>
        <dbReference type="ARBA" id="ARBA00023128"/>
    </source>
</evidence>
<feature type="region of interest" description="Disordered" evidence="9">
    <location>
        <begin position="148"/>
        <end position="199"/>
    </location>
</feature>
<comment type="subunit">
    <text evidence="4">Associates with the respiratory chain complex III/complex IV supercomplex.</text>
</comment>
<organism evidence="12 13">
    <name type="scientific">Salinomyces thailandicus</name>
    <dbReference type="NCBI Taxonomy" id="706561"/>
    <lineage>
        <taxon>Eukaryota</taxon>
        <taxon>Fungi</taxon>
        <taxon>Dikarya</taxon>
        <taxon>Ascomycota</taxon>
        <taxon>Pezizomycotina</taxon>
        <taxon>Dothideomycetes</taxon>
        <taxon>Dothideomycetidae</taxon>
        <taxon>Mycosphaerellales</taxon>
        <taxon>Teratosphaeriaceae</taxon>
        <taxon>Salinomyces</taxon>
    </lineage>
</organism>
<comment type="caution">
    <text evidence="12">The sequence shown here is derived from an EMBL/GenBank/DDBJ whole genome shotgun (WGS) entry which is preliminary data.</text>
</comment>
<reference evidence="12 13" key="1">
    <citation type="submission" date="2017-03" db="EMBL/GenBank/DDBJ databases">
        <title>Genomes of endolithic fungi from Antarctica.</title>
        <authorList>
            <person name="Coleine C."/>
            <person name="Masonjones S."/>
            <person name="Stajich J.E."/>
        </authorList>
    </citation>
    <scope>NUCLEOTIDE SEQUENCE [LARGE SCALE GENOMIC DNA]</scope>
    <source>
        <strain evidence="12 13">CCFEE 6315</strain>
    </source>
</reference>
<evidence type="ECO:0000313" key="12">
    <source>
        <dbReference type="EMBL" id="TKA32571.1"/>
    </source>
</evidence>
<dbReference type="GO" id="GO:0097250">
    <property type="term" value="P:mitochondrial respirasome assembly"/>
    <property type="evidence" value="ECO:0007669"/>
    <property type="project" value="TreeGrafter"/>
</dbReference>
<evidence type="ECO:0000256" key="3">
    <source>
        <dbReference type="ARBA" id="ARBA00009366"/>
    </source>
</evidence>
<evidence type="ECO:0000256" key="5">
    <source>
        <dbReference type="ARBA" id="ARBA00022692"/>
    </source>
</evidence>
<dbReference type="Pfam" id="PF04588">
    <property type="entry name" value="HIG_1_N"/>
    <property type="match status" value="1"/>
</dbReference>
<dbReference type="GO" id="GO:0031966">
    <property type="term" value="C:mitochondrial membrane"/>
    <property type="evidence" value="ECO:0007669"/>
    <property type="project" value="UniProtKB-SubCell"/>
</dbReference>
<keyword evidence="6 10" id="KW-1133">Transmembrane helix</keyword>
<evidence type="ECO:0000256" key="6">
    <source>
        <dbReference type="ARBA" id="ARBA00022989"/>
    </source>
</evidence>
<sequence>MSVPGNINTAPPPSSFDDNSEFYEESRWKKLQRRIKEEPLIPLGCALTCWALIEATRSIRSGDKNRTNRMFRRRIYAQGFTIFAMVLGSAYWESDRKKRGEYNELLEDKKKREKHEAWLRELDAREEEEQRLKRIREGLVREKVEEKRAAVGGKGGAGGAGARLTEGEARETEGEARETEGRVRGAAGQGEGGWGRIGSALEEGERRGVVLQAVRELWERRR</sequence>
<evidence type="ECO:0000256" key="9">
    <source>
        <dbReference type="SAM" id="MobiDB-lite"/>
    </source>
</evidence>
<dbReference type="PROSITE" id="PS51503">
    <property type="entry name" value="HIG1"/>
    <property type="match status" value="1"/>
</dbReference>
<dbReference type="Gene3D" id="6.10.140.1320">
    <property type="match status" value="1"/>
</dbReference>
<evidence type="ECO:0000256" key="8">
    <source>
        <dbReference type="ARBA" id="ARBA00023136"/>
    </source>
</evidence>
<dbReference type="EMBL" id="NAJL01000005">
    <property type="protein sequence ID" value="TKA32571.1"/>
    <property type="molecule type" value="Genomic_DNA"/>
</dbReference>
<keyword evidence="8 10" id="KW-0472">Membrane</keyword>
<dbReference type="AlphaFoldDB" id="A0A4U0UAY4"/>
<accession>A0A4U0UAY4</accession>
<evidence type="ECO:0000313" key="13">
    <source>
        <dbReference type="Proteomes" id="UP000308549"/>
    </source>
</evidence>
<feature type="transmembrane region" description="Helical" evidence="10">
    <location>
        <begin position="75"/>
        <end position="92"/>
    </location>
</feature>
<keyword evidence="13" id="KW-1185">Reference proteome</keyword>
<keyword evidence="7" id="KW-0496">Mitochondrion</keyword>
<keyword evidence="5 10" id="KW-0812">Transmembrane</keyword>
<dbReference type="PANTHER" id="PTHR12297:SF3">
    <property type="entry name" value="HIG1 DOMAIN FAMILY MEMBER 1A"/>
    <property type="match status" value="1"/>
</dbReference>
<name>A0A4U0UAY4_9PEZI</name>